<dbReference type="InterPro" id="IPR004244">
    <property type="entry name" value="Transposase_22"/>
</dbReference>
<dbReference type="GeneTree" id="ENSGT00940000160789"/>
<evidence type="ECO:0000313" key="4">
    <source>
        <dbReference type="Proteomes" id="UP000002852"/>
    </source>
</evidence>
<evidence type="ECO:0000256" key="1">
    <source>
        <dbReference type="SAM" id="Coils"/>
    </source>
</evidence>
<protein>
    <recommendedName>
        <fullName evidence="5">L1 transposable element RRM domain-containing protein</fullName>
    </recommendedName>
</protein>
<proteinExistence type="predicted"/>
<keyword evidence="4" id="KW-1185">Reference proteome</keyword>
<dbReference type="OMA" id="WTENDRD"/>
<dbReference type="AlphaFoldDB" id="A0A3B5R495"/>
<keyword evidence="1" id="KW-0175">Coiled coil</keyword>
<reference evidence="3" key="3">
    <citation type="submission" date="2025-08" db="UniProtKB">
        <authorList>
            <consortium name="Ensembl"/>
        </authorList>
    </citation>
    <scope>IDENTIFICATION</scope>
    <source>
        <strain evidence="3">JP 163 A</strain>
    </source>
</reference>
<reference evidence="4" key="1">
    <citation type="submission" date="2012-01" db="EMBL/GenBank/DDBJ databases">
        <authorList>
            <person name="Walter R."/>
            <person name="Schartl M."/>
            <person name="Warren W."/>
        </authorList>
    </citation>
    <scope>NUCLEOTIDE SEQUENCE [LARGE SCALE GENOMIC DNA]</scope>
    <source>
        <strain evidence="4">JP 163 A</strain>
    </source>
</reference>
<evidence type="ECO:0000313" key="3">
    <source>
        <dbReference type="Ensembl" id="ENSXMAP00000037580.1"/>
    </source>
</evidence>
<evidence type="ECO:0008006" key="5">
    <source>
        <dbReference type="Google" id="ProtNLM"/>
    </source>
</evidence>
<feature type="coiled-coil region" evidence="1">
    <location>
        <begin position="123"/>
        <end position="150"/>
    </location>
</feature>
<dbReference type="STRING" id="8083.ENSXMAP00000037580"/>
<accession>A0A3B5R495</accession>
<dbReference type="Gene3D" id="3.30.70.1820">
    <property type="entry name" value="L1 transposable element, RRM domain"/>
    <property type="match status" value="1"/>
</dbReference>
<dbReference type="Proteomes" id="UP000002852">
    <property type="component" value="Unassembled WGS sequence"/>
</dbReference>
<dbReference type="InParanoid" id="A0A3B5R495"/>
<organism evidence="3 4">
    <name type="scientific">Xiphophorus maculatus</name>
    <name type="common">Southern platyfish</name>
    <name type="synonym">Platypoecilus maculatus</name>
    <dbReference type="NCBI Taxonomy" id="8083"/>
    <lineage>
        <taxon>Eukaryota</taxon>
        <taxon>Metazoa</taxon>
        <taxon>Chordata</taxon>
        <taxon>Craniata</taxon>
        <taxon>Vertebrata</taxon>
        <taxon>Euteleostomi</taxon>
        <taxon>Actinopterygii</taxon>
        <taxon>Neopterygii</taxon>
        <taxon>Teleostei</taxon>
        <taxon>Neoteleostei</taxon>
        <taxon>Acanthomorphata</taxon>
        <taxon>Ovalentaria</taxon>
        <taxon>Atherinomorphae</taxon>
        <taxon>Cyprinodontiformes</taxon>
        <taxon>Poeciliidae</taxon>
        <taxon>Poeciliinae</taxon>
        <taxon>Xiphophorus</taxon>
    </lineage>
</organism>
<reference evidence="3" key="4">
    <citation type="submission" date="2025-09" db="UniProtKB">
        <authorList>
            <consortium name="Ensembl"/>
        </authorList>
    </citation>
    <scope>IDENTIFICATION</scope>
    <source>
        <strain evidence="3">JP 163 A</strain>
    </source>
</reference>
<feature type="region of interest" description="Disordered" evidence="2">
    <location>
        <begin position="1"/>
        <end position="58"/>
    </location>
</feature>
<name>A0A3B5R495_XIPMA</name>
<evidence type="ECO:0000256" key="2">
    <source>
        <dbReference type="SAM" id="MobiDB-lite"/>
    </source>
</evidence>
<sequence>QPRHSKRQPEWHQRDQDELVVNQPESATLDESQKPAYADQDSGSNKRKTRGIQQENAKDTVVLSKEISEDSKLAADKAMEAMGANILTELKEVQTNLKKQITDQSGLITKEMSEFRKEMGKRLDDIVADLKDVKNRVEEAEQRITEVEEFNMDVKDVLSHTLQLQEDLQTRLTDLEARSRRNNIRIHGVTKGEEGDNLQKFIENFIKTELSLTDTTLGIQRCHRPLGPKPPSGSNPRSIVIHFLEYTMKELVLRSAWGKKVIQLKEKRVFFDQDFPSDILAKRKAYNPIRKILKEKGLRFQTMYPSRLRVFYQNGPVIYNSAQDVSDDMRKRNMFEAAGKPTEDASQPKPGAFSWEGASGIQRWTRETRVKHIQEKLRAFKHNDNTL</sequence>
<dbReference type="Ensembl" id="ENSXMAT00000041269.1">
    <property type="protein sequence ID" value="ENSXMAP00000037580.1"/>
    <property type="gene ID" value="ENSXMAG00000027293.1"/>
</dbReference>
<dbReference type="PANTHER" id="PTHR11505">
    <property type="entry name" value="L1 TRANSPOSABLE ELEMENT-RELATED"/>
    <property type="match status" value="1"/>
</dbReference>
<feature type="compositionally biased region" description="Basic and acidic residues" evidence="2">
    <location>
        <begin position="7"/>
        <end position="17"/>
    </location>
</feature>
<reference evidence="4" key="2">
    <citation type="journal article" date="2013" name="Nat. Genet.">
        <title>The genome of the platyfish, Xiphophorus maculatus, provides insights into evolutionary adaptation and several complex traits.</title>
        <authorList>
            <person name="Schartl M."/>
            <person name="Walter R.B."/>
            <person name="Shen Y."/>
            <person name="Garcia T."/>
            <person name="Catchen J."/>
            <person name="Amores A."/>
            <person name="Braasch I."/>
            <person name="Chalopin D."/>
            <person name="Volff J.N."/>
            <person name="Lesch K.P."/>
            <person name="Bisazza A."/>
            <person name="Minx P."/>
            <person name="Hillier L."/>
            <person name="Wilson R.K."/>
            <person name="Fuerstenberg S."/>
            <person name="Boore J."/>
            <person name="Searle S."/>
            <person name="Postlethwait J.H."/>
            <person name="Warren W.C."/>
        </authorList>
    </citation>
    <scope>NUCLEOTIDE SEQUENCE [LARGE SCALE GENOMIC DNA]</scope>
    <source>
        <strain evidence="4">JP 163 A</strain>
    </source>
</reference>